<keyword evidence="5" id="KW-0479">Metal-binding</keyword>
<evidence type="ECO:0000256" key="2">
    <source>
        <dbReference type="ARBA" id="ARBA00004123"/>
    </source>
</evidence>
<feature type="domain" description="DDE Tnp4" evidence="8">
    <location>
        <begin position="62"/>
        <end position="190"/>
    </location>
</feature>
<gene>
    <name evidence="9" type="ORF">RF55_15824</name>
</gene>
<comment type="subcellular location">
    <subcellularLocation>
        <location evidence="2">Nucleus</location>
    </subcellularLocation>
</comment>
<dbReference type="EMBL" id="LBMM01013631">
    <property type="protein sequence ID" value="KMQ85553.1"/>
    <property type="molecule type" value="Genomic_DNA"/>
</dbReference>
<dbReference type="STRING" id="67767.A0A0J7K524"/>
<dbReference type="PANTHER" id="PTHR22930">
    <property type="match status" value="1"/>
</dbReference>
<evidence type="ECO:0000313" key="9">
    <source>
        <dbReference type="EMBL" id="KMQ85553.1"/>
    </source>
</evidence>
<keyword evidence="7" id="KW-0539">Nucleus</keyword>
<accession>A0A0J7K524</accession>
<comment type="cofactor">
    <cofactor evidence="1">
        <name>a divalent metal cation</name>
        <dbReference type="ChEBI" id="CHEBI:60240"/>
    </cofactor>
</comment>
<dbReference type="GO" id="GO:0005634">
    <property type="term" value="C:nucleus"/>
    <property type="evidence" value="ECO:0007669"/>
    <property type="project" value="UniProtKB-SubCell"/>
</dbReference>
<evidence type="ECO:0000256" key="7">
    <source>
        <dbReference type="ARBA" id="ARBA00023242"/>
    </source>
</evidence>
<evidence type="ECO:0000256" key="5">
    <source>
        <dbReference type="ARBA" id="ARBA00022723"/>
    </source>
</evidence>
<dbReference type="GO" id="GO:0016787">
    <property type="term" value="F:hydrolase activity"/>
    <property type="evidence" value="ECO:0007669"/>
    <property type="project" value="UniProtKB-KW"/>
</dbReference>
<dbReference type="InterPro" id="IPR027806">
    <property type="entry name" value="HARBI1_dom"/>
</dbReference>
<dbReference type="InterPro" id="IPR045249">
    <property type="entry name" value="HARBI1-like"/>
</dbReference>
<comment type="caution">
    <text evidence="9">The sequence shown here is derived from an EMBL/GenBank/DDBJ whole genome shotgun (WGS) entry which is preliminary data.</text>
</comment>
<sequence>MEFTTRVPACTLSRIIPETVRVIYEVLKDEYLKIPDIEEEWNHVVDNYLRQWNVPNCIRSAMDGRHIEFKVPLSQGSLYHNYKGTNSIVLLALVNAHYQFIYVNVGVNGRINDGGVFRESDLAKYINNPRNPLNVPKDKPLPNMNQSVPFVILADTAFPLQNHILKPYPSRNLSHNEQIFNYRLSRVQNITLACCALHNYISKENDAYLHGAVDIEDLEN</sequence>
<keyword evidence="4" id="KW-0540">Nuclease</keyword>
<evidence type="ECO:0000256" key="6">
    <source>
        <dbReference type="ARBA" id="ARBA00022801"/>
    </source>
</evidence>
<evidence type="ECO:0000256" key="1">
    <source>
        <dbReference type="ARBA" id="ARBA00001968"/>
    </source>
</evidence>
<evidence type="ECO:0000256" key="4">
    <source>
        <dbReference type="ARBA" id="ARBA00022722"/>
    </source>
</evidence>
<dbReference type="GO" id="GO:0046872">
    <property type="term" value="F:metal ion binding"/>
    <property type="evidence" value="ECO:0007669"/>
    <property type="project" value="UniProtKB-KW"/>
</dbReference>
<comment type="similarity">
    <text evidence="3">Belongs to the HARBI1 family.</text>
</comment>
<reference evidence="9 10" key="1">
    <citation type="submission" date="2015-04" db="EMBL/GenBank/DDBJ databases">
        <title>Lasius niger genome sequencing.</title>
        <authorList>
            <person name="Konorov E.A."/>
            <person name="Nikitin M.A."/>
            <person name="Kirill M.V."/>
            <person name="Chang P."/>
        </authorList>
    </citation>
    <scope>NUCLEOTIDE SEQUENCE [LARGE SCALE GENOMIC DNA]</scope>
    <source>
        <tissue evidence="9">Whole</tissue>
    </source>
</reference>
<keyword evidence="10" id="KW-1185">Reference proteome</keyword>
<protein>
    <submittedName>
        <fullName evidence="9">Nuclease harbi1-like protein</fullName>
    </submittedName>
</protein>
<dbReference type="AlphaFoldDB" id="A0A0J7K524"/>
<dbReference type="GO" id="GO:0004518">
    <property type="term" value="F:nuclease activity"/>
    <property type="evidence" value="ECO:0007669"/>
    <property type="project" value="UniProtKB-KW"/>
</dbReference>
<evidence type="ECO:0000313" key="10">
    <source>
        <dbReference type="Proteomes" id="UP000036403"/>
    </source>
</evidence>
<dbReference type="OrthoDB" id="6627079at2759"/>
<organism evidence="9 10">
    <name type="scientific">Lasius niger</name>
    <name type="common">Black garden ant</name>
    <dbReference type="NCBI Taxonomy" id="67767"/>
    <lineage>
        <taxon>Eukaryota</taxon>
        <taxon>Metazoa</taxon>
        <taxon>Ecdysozoa</taxon>
        <taxon>Arthropoda</taxon>
        <taxon>Hexapoda</taxon>
        <taxon>Insecta</taxon>
        <taxon>Pterygota</taxon>
        <taxon>Neoptera</taxon>
        <taxon>Endopterygota</taxon>
        <taxon>Hymenoptera</taxon>
        <taxon>Apocrita</taxon>
        <taxon>Aculeata</taxon>
        <taxon>Formicoidea</taxon>
        <taxon>Formicidae</taxon>
        <taxon>Formicinae</taxon>
        <taxon>Lasius</taxon>
        <taxon>Lasius</taxon>
    </lineage>
</organism>
<dbReference type="Proteomes" id="UP000036403">
    <property type="component" value="Unassembled WGS sequence"/>
</dbReference>
<proteinExistence type="inferred from homology"/>
<dbReference type="PANTHER" id="PTHR22930:SF269">
    <property type="entry name" value="NUCLEASE HARBI1-LIKE PROTEIN"/>
    <property type="match status" value="1"/>
</dbReference>
<evidence type="ECO:0000259" key="8">
    <source>
        <dbReference type="Pfam" id="PF13359"/>
    </source>
</evidence>
<evidence type="ECO:0000256" key="3">
    <source>
        <dbReference type="ARBA" id="ARBA00006958"/>
    </source>
</evidence>
<keyword evidence="6" id="KW-0378">Hydrolase</keyword>
<dbReference type="Pfam" id="PF13359">
    <property type="entry name" value="DDE_Tnp_4"/>
    <property type="match status" value="1"/>
</dbReference>
<name>A0A0J7K524_LASNI</name>
<dbReference type="PaxDb" id="67767-A0A0J7K524"/>